<evidence type="ECO:0000256" key="11">
    <source>
        <dbReference type="ARBA" id="ARBA00032707"/>
    </source>
</evidence>
<evidence type="ECO:0000256" key="10">
    <source>
        <dbReference type="ARBA" id="ARBA00023251"/>
    </source>
</evidence>
<dbReference type="EC" id="3.6.1.27" evidence="3 14"/>
<keyword evidence="9 14" id="KW-0472">Membrane</keyword>
<dbReference type="GO" id="GO:0005886">
    <property type="term" value="C:plasma membrane"/>
    <property type="evidence" value="ECO:0007669"/>
    <property type="project" value="UniProtKB-SubCell"/>
</dbReference>
<comment type="miscellaneous">
    <text evidence="14">Bacitracin is thought to be involved in the inhibition of peptidoglycan synthesis by sequestering undecaprenyl diphosphate, thereby reducing the pool of lipid carrier available.</text>
</comment>
<feature type="transmembrane region" description="Helical" evidence="14">
    <location>
        <begin position="228"/>
        <end position="250"/>
    </location>
</feature>
<comment type="similarity">
    <text evidence="2 14">Belongs to the UppP family.</text>
</comment>
<dbReference type="InterPro" id="IPR003824">
    <property type="entry name" value="UppP"/>
</dbReference>
<accession>A0A1F6N139</accession>
<dbReference type="GO" id="GO:0050380">
    <property type="term" value="F:undecaprenyl-diphosphatase activity"/>
    <property type="evidence" value="ECO:0007669"/>
    <property type="project" value="UniProtKB-UniRule"/>
</dbReference>
<organism evidence="15 16">
    <name type="scientific">Candidatus Magasanikbacteria bacterium RIFCSPLOWO2_01_FULL_40_15</name>
    <dbReference type="NCBI Taxonomy" id="1798686"/>
    <lineage>
        <taxon>Bacteria</taxon>
        <taxon>Candidatus Magasanikiibacteriota</taxon>
    </lineage>
</organism>
<dbReference type="EMBL" id="MFQH01000024">
    <property type="protein sequence ID" value="OGH77430.1"/>
    <property type="molecule type" value="Genomic_DNA"/>
</dbReference>
<keyword evidence="6 14" id="KW-0812">Transmembrane</keyword>
<comment type="catalytic activity">
    <reaction evidence="13 14">
        <text>di-trans,octa-cis-undecaprenyl diphosphate + H2O = di-trans,octa-cis-undecaprenyl phosphate + phosphate + H(+)</text>
        <dbReference type="Rhea" id="RHEA:28094"/>
        <dbReference type="ChEBI" id="CHEBI:15377"/>
        <dbReference type="ChEBI" id="CHEBI:15378"/>
        <dbReference type="ChEBI" id="CHEBI:43474"/>
        <dbReference type="ChEBI" id="CHEBI:58405"/>
        <dbReference type="ChEBI" id="CHEBI:60392"/>
        <dbReference type="EC" id="3.6.1.27"/>
    </reaction>
</comment>
<evidence type="ECO:0000256" key="6">
    <source>
        <dbReference type="ARBA" id="ARBA00022692"/>
    </source>
</evidence>
<keyword evidence="14" id="KW-0133">Cell shape</keyword>
<evidence type="ECO:0000256" key="7">
    <source>
        <dbReference type="ARBA" id="ARBA00022801"/>
    </source>
</evidence>
<comment type="subcellular location">
    <subcellularLocation>
        <location evidence="1 14">Cell membrane</location>
        <topology evidence="1 14">Multi-pass membrane protein</topology>
    </subcellularLocation>
</comment>
<feature type="transmembrane region" description="Helical" evidence="14">
    <location>
        <begin position="108"/>
        <end position="129"/>
    </location>
</feature>
<evidence type="ECO:0000256" key="3">
    <source>
        <dbReference type="ARBA" id="ARBA00012374"/>
    </source>
</evidence>
<evidence type="ECO:0000256" key="9">
    <source>
        <dbReference type="ARBA" id="ARBA00023136"/>
    </source>
</evidence>
<protein>
    <recommendedName>
        <fullName evidence="4 14">Undecaprenyl-diphosphatase</fullName>
        <ecNumber evidence="3 14">3.6.1.27</ecNumber>
    </recommendedName>
    <alternativeName>
        <fullName evidence="12 14">Bacitracin resistance protein</fullName>
    </alternativeName>
    <alternativeName>
        <fullName evidence="11 14">Undecaprenyl pyrophosphate phosphatase</fullName>
    </alternativeName>
</protein>
<dbReference type="PANTHER" id="PTHR30622:SF4">
    <property type="entry name" value="UNDECAPRENYL-DIPHOSPHATASE"/>
    <property type="match status" value="1"/>
</dbReference>
<reference evidence="15 16" key="1">
    <citation type="journal article" date="2016" name="Nat. Commun.">
        <title>Thousands of microbial genomes shed light on interconnected biogeochemical processes in an aquifer system.</title>
        <authorList>
            <person name="Anantharaman K."/>
            <person name="Brown C.T."/>
            <person name="Hug L.A."/>
            <person name="Sharon I."/>
            <person name="Castelle C.J."/>
            <person name="Probst A.J."/>
            <person name="Thomas B.C."/>
            <person name="Singh A."/>
            <person name="Wilkins M.J."/>
            <person name="Karaoz U."/>
            <person name="Brodie E.L."/>
            <person name="Williams K.H."/>
            <person name="Hubbard S.S."/>
            <person name="Banfield J.F."/>
        </authorList>
    </citation>
    <scope>NUCLEOTIDE SEQUENCE [LARGE SCALE GENOMIC DNA]</scope>
</reference>
<evidence type="ECO:0000256" key="13">
    <source>
        <dbReference type="ARBA" id="ARBA00047594"/>
    </source>
</evidence>
<keyword evidence="7 14" id="KW-0378">Hydrolase</keyword>
<dbReference type="HAMAP" id="MF_01006">
    <property type="entry name" value="Undec_diphosphatase"/>
    <property type="match status" value="1"/>
</dbReference>
<dbReference type="PANTHER" id="PTHR30622">
    <property type="entry name" value="UNDECAPRENYL-DIPHOSPHATASE"/>
    <property type="match status" value="1"/>
</dbReference>
<dbReference type="AlphaFoldDB" id="A0A1F6N139"/>
<keyword evidence="14" id="KW-0573">Peptidoglycan synthesis</keyword>
<feature type="transmembrane region" description="Helical" evidence="14">
    <location>
        <begin position="83"/>
        <end position="102"/>
    </location>
</feature>
<evidence type="ECO:0000256" key="4">
    <source>
        <dbReference type="ARBA" id="ARBA00021581"/>
    </source>
</evidence>
<dbReference type="GO" id="GO:0046677">
    <property type="term" value="P:response to antibiotic"/>
    <property type="evidence" value="ECO:0007669"/>
    <property type="project" value="UniProtKB-UniRule"/>
</dbReference>
<dbReference type="Pfam" id="PF02673">
    <property type="entry name" value="BacA"/>
    <property type="match status" value="1"/>
</dbReference>
<keyword evidence="8 14" id="KW-1133">Transmembrane helix</keyword>
<evidence type="ECO:0000256" key="8">
    <source>
        <dbReference type="ARBA" id="ARBA00022989"/>
    </source>
</evidence>
<dbReference type="GO" id="GO:0071555">
    <property type="term" value="P:cell wall organization"/>
    <property type="evidence" value="ECO:0007669"/>
    <property type="project" value="UniProtKB-KW"/>
</dbReference>
<dbReference type="Proteomes" id="UP000177040">
    <property type="component" value="Unassembled WGS sequence"/>
</dbReference>
<evidence type="ECO:0000256" key="12">
    <source>
        <dbReference type="ARBA" id="ARBA00032932"/>
    </source>
</evidence>
<evidence type="ECO:0000256" key="5">
    <source>
        <dbReference type="ARBA" id="ARBA00022475"/>
    </source>
</evidence>
<evidence type="ECO:0000313" key="15">
    <source>
        <dbReference type="EMBL" id="OGH77430.1"/>
    </source>
</evidence>
<keyword evidence="10 14" id="KW-0046">Antibiotic resistance</keyword>
<name>A0A1F6N139_9BACT</name>
<dbReference type="GO" id="GO:0008360">
    <property type="term" value="P:regulation of cell shape"/>
    <property type="evidence" value="ECO:0007669"/>
    <property type="project" value="UniProtKB-KW"/>
</dbReference>
<feature type="transmembrane region" description="Helical" evidence="14">
    <location>
        <begin position="256"/>
        <end position="276"/>
    </location>
</feature>
<proteinExistence type="inferred from homology"/>
<dbReference type="GO" id="GO:0009252">
    <property type="term" value="P:peptidoglycan biosynthetic process"/>
    <property type="evidence" value="ECO:0007669"/>
    <property type="project" value="UniProtKB-KW"/>
</dbReference>
<gene>
    <name evidence="14" type="primary">uppP</name>
    <name evidence="15" type="ORF">A2983_01870</name>
</gene>
<evidence type="ECO:0000256" key="2">
    <source>
        <dbReference type="ARBA" id="ARBA00010621"/>
    </source>
</evidence>
<sequence>MTSVQAIVLGLIQGLTEFLPVSSSGHLIFIPKLFGWTDQGVAFDLVMHLGTLLAVIIYFRKKLGQLILAIFSRGQELRADRKIGWMIMVSALPAGVVGLFLQTNERNALLVGINLIVWGIVLGVADYYANKKKQVPEIRPSLTKSQVGTENIFDKNIKSIMVMSFAQVLAFLPGTSRSGITMTAGLFSGLSRSAAAEFSFLMSVPITALAGLDALYKLYNVNFNGEEINIMLLGFVVAFLSGLVAISGLLKIVKKWSFMPFVVYRVIIGVFILWYLI</sequence>
<keyword evidence="14" id="KW-0961">Cell wall biogenesis/degradation</keyword>
<comment type="caution">
    <text evidence="15">The sequence shown here is derived from an EMBL/GenBank/DDBJ whole genome shotgun (WGS) entry which is preliminary data.</text>
</comment>
<evidence type="ECO:0000313" key="16">
    <source>
        <dbReference type="Proteomes" id="UP000177040"/>
    </source>
</evidence>
<keyword evidence="5 14" id="KW-1003">Cell membrane</keyword>
<evidence type="ECO:0000256" key="1">
    <source>
        <dbReference type="ARBA" id="ARBA00004651"/>
    </source>
</evidence>
<feature type="transmembrane region" description="Helical" evidence="14">
    <location>
        <begin position="40"/>
        <end position="59"/>
    </location>
</feature>
<comment type="function">
    <text evidence="14">Catalyzes the dephosphorylation of undecaprenyl diphosphate (UPP). Confers resistance to bacitracin.</text>
</comment>
<evidence type="ECO:0000256" key="14">
    <source>
        <dbReference type="HAMAP-Rule" id="MF_01006"/>
    </source>
</evidence>